<reference evidence="2" key="2">
    <citation type="submission" date="2020-09" db="EMBL/GenBank/DDBJ databases">
        <authorList>
            <person name="Sun Q."/>
            <person name="Sedlacek I."/>
        </authorList>
    </citation>
    <scope>NUCLEOTIDE SEQUENCE</scope>
    <source>
        <strain evidence="2">CCM 8711</strain>
    </source>
</reference>
<dbReference type="GO" id="GO:0030151">
    <property type="term" value="F:molybdenum ion binding"/>
    <property type="evidence" value="ECO:0007669"/>
    <property type="project" value="InterPro"/>
</dbReference>
<protein>
    <submittedName>
        <fullName evidence="2">MOSC domain-containing protein</fullName>
    </submittedName>
</protein>
<dbReference type="InterPro" id="IPR005302">
    <property type="entry name" value="MoCF_Sase_C"/>
</dbReference>
<dbReference type="PANTHER" id="PTHR14237">
    <property type="entry name" value="MOLYBDOPTERIN COFACTOR SULFURASE MOSC"/>
    <property type="match status" value="1"/>
</dbReference>
<reference evidence="2" key="1">
    <citation type="journal article" date="2014" name="Int. J. Syst. Evol. Microbiol.">
        <title>Complete genome sequence of Corynebacterium casei LMG S-19264T (=DSM 44701T), isolated from a smear-ripened cheese.</title>
        <authorList>
            <consortium name="US DOE Joint Genome Institute (JGI-PGF)"/>
            <person name="Walter F."/>
            <person name="Albersmeier A."/>
            <person name="Kalinowski J."/>
            <person name="Ruckert C."/>
        </authorList>
    </citation>
    <scope>NUCLEOTIDE SEQUENCE</scope>
    <source>
        <strain evidence="2">CCM 8711</strain>
    </source>
</reference>
<dbReference type="AlphaFoldDB" id="A0A917N1N8"/>
<dbReference type="Proteomes" id="UP000662074">
    <property type="component" value="Unassembled WGS sequence"/>
</dbReference>
<dbReference type="GO" id="GO:0030170">
    <property type="term" value="F:pyridoxal phosphate binding"/>
    <property type="evidence" value="ECO:0007669"/>
    <property type="project" value="InterPro"/>
</dbReference>
<dbReference type="SUPFAM" id="SSF141673">
    <property type="entry name" value="MOSC N-terminal domain-like"/>
    <property type="match status" value="1"/>
</dbReference>
<dbReference type="InterPro" id="IPR005303">
    <property type="entry name" value="MOCOS_middle"/>
</dbReference>
<dbReference type="GO" id="GO:0003824">
    <property type="term" value="F:catalytic activity"/>
    <property type="evidence" value="ECO:0007669"/>
    <property type="project" value="InterPro"/>
</dbReference>
<accession>A0A917N1N8</accession>
<dbReference type="PROSITE" id="PS51340">
    <property type="entry name" value="MOSC"/>
    <property type="match status" value="1"/>
</dbReference>
<dbReference type="RefSeq" id="WP_188416015.1">
    <property type="nucleotide sequence ID" value="NZ_BMDO01000004.1"/>
</dbReference>
<sequence>MAQISQLYIYPVKSLGGIALQQAQVTSRGLQHDRRWMLIDNNNRFLSQRSHAQLALFALAVTSVGIVVTYKPTHATITIPYQPQTNEKITVSIWDDSCSATVVSEEVNQWFSHILQINCRLVYMDDDDLRPVDPKYAAPGLITSFSDAYPMLLIGQSSLDDLNGRLSQAVSMDRFRPNMVIKGTAPYEEDRITHFTAGHINFYGVKPCARCVMTTIDQGTAIGGAEPLKTLSGYRKANKKIYFGQNLIHDGDGIIKIGDIIEVKKLGTELNLNSN</sequence>
<organism evidence="2 3">
    <name type="scientific">Mucilaginibacter galii</name>
    <dbReference type="NCBI Taxonomy" id="2005073"/>
    <lineage>
        <taxon>Bacteria</taxon>
        <taxon>Pseudomonadati</taxon>
        <taxon>Bacteroidota</taxon>
        <taxon>Sphingobacteriia</taxon>
        <taxon>Sphingobacteriales</taxon>
        <taxon>Sphingobacteriaceae</taxon>
        <taxon>Mucilaginibacter</taxon>
    </lineage>
</organism>
<feature type="domain" description="MOSC" evidence="1">
    <location>
        <begin position="124"/>
        <end position="264"/>
    </location>
</feature>
<evidence type="ECO:0000313" key="3">
    <source>
        <dbReference type="Proteomes" id="UP000662074"/>
    </source>
</evidence>
<dbReference type="SUPFAM" id="SSF50800">
    <property type="entry name" value="PK beta-barrel domain-like"/>
    <property type="match status" value="1"/>
</dbReference>
<dbReference type="EMBL" id="BMDO01000004">
    <property type="protein sequence ID" value="GGI50659.1"/>
    <property type="molecule type" value="Genomic_DNA"/>
</dbReference>
<dbReference type="PANTHER" id="PTHR14237:SF19">
    <property type="entry name" value="MITOCHONDRIAL AMIDOXIME REDUCING COMPONENT 1"/>
    <property type="match status" value="1"/>
</dbReference>
<dbReference type="InterPro" id="IPR011037">
    <property type="entry name" value="Pyrv_Knase-like_insert_dom_sf"/>
</dbReference>
<dbReference type="Pfam" id="PF03476">
    <property type="entry name" value="MOSC_N"/>
    <property type="match status" value="1"/>
</dbReference>
<evidence type="ECO:0000313" key="2">
    <source>
        <dbReference type="EMBL" id="GGI50659.1"/>
    </source>
</evidence>
<gene>
    <name evidence="2" type="ORF">GCM10011425_18710</name>
</gene>
<comment type="caution">
    <text evidence="2">The sequence shown here is derived from an EMBL/GenBank/DDBJ whole genome shotgun (WGS) entry which is preliminary data.</text>
</comment>
<keyword evidence="3" id="KW-1185">Reference proteome</keyword>
<evidence type="ECO:0000259" key="1">
    <source>
        <dbReference type="PROSITE" id="PS51340"/>
    </source>
</evidence>
<name>A0A917N1N8_9SPHI</name>
<proteinExistence type="predicted"/>
<dbReference type="Pfam" id="PF03473">
    <property type="entry name" value="MOSC"/>
    <property type="match status" value="1"/>
</dbReference>